<dbReference type="PANTHER" id="PTHR33840">
    <property type="match status" value="1"/>
</dbReference>
<dbReference type="AlphaFoldDB" id="A0A165D9R6"/>
<gene>
    <name evidence="2" type="ORF">CALCODRAFT_487202</name>
</gene>
<proteinExistence type="predicted"/>
<dbReference type="Pfam" id="PF09994">
    <property type="entry name" value="T6SS_Tle1-like_cat"/>
    <property type="match status" value="1"/>
</dbReference>
<dbReference type="OrthoDB" id="3162439at2759"/>
<dbReference type="InterPro" id="IPR018712">
    <property type="entry name" value="Tle1-like_cat"/>
</dbReference>
<name>A0A165D9R6_9BASI</name>
<evidence type="ECO:0000259" key="1">
    <source>
        <dbReference type="Pfam" id="PF09994"/>
    </source>
</evidence>
<reference evidence="2 3" key="1">
    <citation type="journal article" date="2016" name="Mol. Biol. Evol.">
        <title>Comparative Genomics of Early-Diverging Mushroom-Forming Fungi Provides Insights into the Origins of Lignocellulose Decay Capabilities.</title>
        <authorList>
            <person name="Nagy L.G."/>
            <person name="Riley R."/>
            <person name="Tritt A."/>
            <person name="Adam C."/>
            <person name="Daum C."/>
            <person name="Floudas D."/>
            <person name="Sun H."/>
            <person name="Yadav J.S."/>
            <person name="Pangilinan J."/>
            <person name="Larsson K.H."/>
            <person name="Matsuura K."/>
            <person name="Barry K."/>
            <person name="Labutti K."/>
            <person name="Kuo R."/>
            <person name="Ohm R.A."/>
            <person name="Bhattacharya S.S."/>
            <person name="Shirouzu T."/>
            <person name="Yoshinaga Y."/>
            <person name="Martin F.M."/>
            <person name="Grigoriev I.V."/>
            <person name="Hibbett D.S."/>
        </authorList>
    </citation>
    <scope>NUCLEOTIDE SEQUENCE [LARGE SCALE GENOMIC DNA]</scope>
    <source>
        <strain evidence="2 3">HHB12733</strain>
    </source>
</reference>
<dbReference type="SUPFAM" id="SSF53474">
    <property type="entry name" value="alpha/beta-Hydrolases"/>
    <property type="match status" value="1"/>
</dbReference>
<dbReference type="InterPro" id="IPR029058">
    <property type="entry name" value="AB_hydrolase_fold"/>
</dbReference>
<dbReference type="EMBL" id="KV424069">
    <property type="protein sequence ID" value="KZT52354.1"/>
    <property type="molecule type" value="Genomic_DNA"/>
</dbReference>
<dbReference type="Proteomes" id="UP000076842">
    <property type="component" value="Unassembled WGS sequence"/>
</dbReference>
<feature type="domain" description="T6SS Phospholipase effector Tle1-like catalytic" evidence="1">
    <location>
        <begin position="14"/>
        <end position="318"/>
    </location>
</feature>
<dbReference type="InParanoid" id="A0A165D9R6"/>
<evidence type="ECO:0000313" key="3">
    <source>
        <dbReference type="Proteomes" id="UP000076842"/>
    </source>
</evidence>
<accession>A0A165D9R6</accession>
<dbReference type="STRING" id="1353952.A0A165D9R6"/>
<keyword evidence="3" id="KW-1185">Reference proteome</keyword>
<organism evidence="2 3">
    <name type="scientific">Calocera cornea HHB12733</name>
    <dbReference type="NCBI Taxonomy" id="1353952"/>
    <lineage>
        <taxon>Eukaryota</taxon>
        <taxon>Fungi</taxon>
        <taxon>Dikarya</taxon>
        <taxon>Basidiomycota</taxon>
        <taxon>Agaricomycotina</taxon>
        <taxon>Dacrymycetes</taxon>
        <taxon>Dacrymycetales</taxon>
        <taxon>Dacrymycetaceae</taxon>
        <taxon>Calocera</taxon>
    </lineage>
</organism>
<dbReference type="PANTHER" id="PTHR33840:SF2">
    <property type="entry name" value="TLE1 PHOSPHOLIPASE DOMAIN-CONTAINING PROTEIN"/>
    <property type="match status" value="1"/>
</dbReference>
<sequence>MNGVPYVGPTPNPRRLILCFDGTANLFDETNTNVVRLVSYLKKDDLQEQQVYYQTGVGTYIRPGWLMPLTVQIMQTLDEAVAWDISSHIIGGYNFLMQNWTPGSKISIFGFSRGAYTARALAGMLHKVGLLSRGNEEQIPFAFKMYQNQDAKGWNMSDAFKRTFSHRVAVDFLGVWDTVASVGVFNVKDLPFSASDHHIRVFRHAVSLDERRCKFKANLWQQPYIPPNSDTVGGNTDTPAPEVLSYHPLHGHGPTDRIVNEEEEEAASVDLFFEGHHGKTDVLEVWFSGGHGDVGGGNVTNTTLSSTNRIPLTWMLREIVLANTGIVFDEVALARDGISLPVPNPGVVATGKDADGTLETERVLSPENYVSNLDQRYSDDVLARTSDQLKLVKAWWILEIMPFTYRIQCKTPGRADQWKLSPWPNNGGPRAAPDGRMKVHVSVRERIAKGNYQPKVKWAQEPEWVQ</sequence>
<evidence type="ECO:0000313" key="2">
    <source>
        <dbReference type="EMBL" id="KZT52354.1"/>
    </source>
</evidence>
<protein>
    <recommendedName>
        <fullName evidence="1">T6SS Phospholipase effector Tle1-like catalytic domain-containing protein</fullName>
    </recommendedName>
</protein>